<dbReference type="Proteomes" id="UP000490800">
    <property type="component" value="Unassembled WGS sequence"/>
</dbReference>
<keyword evidence="5" id="KW-1185">Reference proteome</keyword>
<dbReference type="GO" id="GO:0009847">
    <property type="term" value="P:spore germination"/>
    <property type="evidence" value="ECO:0007669"/>
    <property type="project" value="InterPro"/>
</dbReference>
<evidence type="ECO:0000256" key="1">
    <source>
        <dbReference type="ARBA" id="ARBA00005278"/>
    </source>
</evidence>
<evidence type="ECO:0000256" key="3">
    <source>
        <dbReference type="SAM" id="Phobius"/>
    </source>
</evidence>
<dbReference type="InterPro" id="IPR050768">
    <property type="entry name" value="UPF0353/GerABKA_families"/>
</dbReference>
<dbReference type="RefSeq" id="WP_157337238.1">
    <property type="nucleotide sequence ID" value="NZ_RHLK01000010.1"/>
</dbReference>
<feature type="transmembrane region" description="Helical" evidence="3">
    <location>
        <begin position="273"/>
        <end position="299"/>
    </location>
</feature>
<comment type="similarity">
    <text evidence="1">Belongs to the GerABKA family.</text>
</comment>
<keyword evidence="3" id="KW-0812">Transmembrane</keyword>
<dbReference type="EMBL" id="RHLK01000010">
    <property type="protein sequence ID" value="MVP01120.1"/>
    <property type="molecule type" value="Genomic_DNA"/>
</dbReference>
<evidence type="ECO:0000313" key="5">
    <source>
        <dbReference type="Proteomes" id="UP000490800"/>
    </source>
</evidence>
<dbReference type="PANTHER" id="PTHR22550:SF5">
    <property type="entry name" value="LEUCINE ZIPPER PROTEIN 4"/>
    <property type="match status" value="1"/>
</dbReference>
<dbReference type="GO" id="GO:0016020">
    <property type="term" value="C:membrane"/>
    <property type="evidence" value="ECO:0007669"/>
    <property type="project" value="InterPro"/>
</dbReference>
<keyword evidence="3" id="KW-1133">Transmembrane helix</keyword>
<dbReference type="PIRSF" id="PIRSF005690">
    <property type="entry name" value="GerBA"/>
    <property type="match status" value="1"/>
</dbReference>
<protein>
    <submittedName>
        <fullName evidence="4">Spore germination protein</fullName>
    </submittedName>
</protein>
<organism evidence="4 5">
    <name type="scientific">Paenibacillus lutrae</name>
    <dbReference type="NCBI Taxonomy" id="2078573"/>
    <lineage>
        <taxon>Bacteria</taxon>
        <taxon>Bacillati</taxon>
        <taxon>Bacillota</taxon>
        <taxon>Bacilli</taxon>
        <taxon>Bacillales</taxon>
        <taxon>Paenibacillaceae</taxon>
        <taxon>Paenibacillus</taxon>
    </lineage>
</organism>
<feature type="transmembrane region" description="Helical" evidence="3">
    <location>
        <begin position="404"/>
        <end position="428"/>
    </location>
</feature>
<dbReference type="AlphaFoldDB" id="A0A7X3K0I5"/>
<dbReference type="Pfam" id="PF03323">
    <property type="entry name" value="GerA"/>
    <property type="match status" value="1"/>
</dbReference>
<proteinExistence type="inferred from homology"/>
<comment type="caution">
    <text evidence="4">The sequence shown here is derived from an EMBL/GenBank/DDBJ whole genome shotgun (WGS) entry which is preliminary data.</text>
</comment>
<dbReference type="InterPro" id="IPR004995">
    <property type="entry name" value="Spore_Ger"/>
</dbReference>
<accession>A0A7X3K0I5</accession>
<dbReference type="PANTHER" id="PTHR22550">
    <property type="entry name" value="SPORE GERMINATION PROTEIN"/>
    <property type="match status" value="1"/>
</dbReference>
<keyword evidence="2 3" id="KW-0472">Membrane</keyword>
<feature type="transmembrane region" description="Helical" evidence="3">
    <location>
        <begin position="373"/>
        <end position="392"/>
    </location>
</feature>
<dbReference type="OrthoDB" id="1726708at2"/>
<sequence length="497" mass="54738">MQSYVIRNYEEFVAYCSLSTSQIQRKTAGIPGETYELFFVEQLIDKNTLHRDVLHPLLEIGGGMSSQQLMTYLPVGNALESKDWNEIVTLLLSGWIYVGSSASSTGIVVNAEHIPSRSLSASENESQIFGPQVGFAESIDQNIALIRSYLNDPHFRTESFTIGSKTKSRIMMCYVENTNNENARKLVQQRLADFRLDGVLDSAILSQFIEDTKGSIFPLYFLTERPDRAAASLLEGKIVILVGGSSRVIVGPTTFLDCFKSEEDRYLRWQISAFVFALRMIAVFFSLLLTPFYVAALTYHYEMIPSALLDSLASSRAKVPFPPLFEALLLEIIIELLREAGARLPTKVGQTMGIVGGIVVGQAAVQAGFTSNLLIMIVALGALASYTSPGFMMGSAIRILRFPMIFIAGCWGGIGIVIGLSFLMIHLLRLTSLGASYLKPIYPLNIPQVVALFIRPPLPDFMNKIVSILSGTSAKKASAASDSTQKADIFEQFQEEK</sequence>
<evidence type="ECO:0000313" key="4">
    <source>
        <dbReference type="EMBL" id="MVP01120.1"/>
    </source>
</evidence>
<evidence type="ECO:0000256" key="2">
    <source>
        <dbReference type="ARBA" id="ARBA00023136"/>
    </source>
</evidence>
<reference evidence="4 5" key="1">
    <citation type="journal article" date="2019" name="Microorganisms">
        <title>Paenibacillus lutrae sp. nov., A Chitinolytic Species Isolated from A River Otter in Castril Natural Park, Granada, Spain.</title>
        <authorList>
            <person name="Rodriguez M."/>
            <person name="Reina J.C."/>
            <person name="Bejar V."/>
            <person name="Llamas I."/>
        </authorList>
    </citation>
    <scope>NUCLEOTIDE SEQUENCE [LARGE SCALE GENOMIC DNA]</scope>
    <source>
        <strain evidence="4 5">N10</strain>
    </source>
</reference>
<name>A0A7X3K0I5_9BACL</name>
<gene>
    <name evidence="4" type="ORF">EDM21_16610</name>
</gene>